<dbReference type="Gene3D" id="2.170.130.10">
    <property type="entry name" value="TonB-dependent receptor, plug domain"/>
    <property type="match status" value="1"/>
</dbReference>
<accession>A0A2N3HLI7</accession>
<dbReference type="PROSITE" id="PS52016">
    <property type="entry name" value="TONB_DEPENDENT_REC_3"/>
    <property type="match status" value="1"/>
</dbReference>
<evidence type="ECO:0000256" key="4">
    <source>
        <dbReference type="ARBA" id="ARBA00022692"/>
    </source>
</evidence>
<feature type="signal peptide" evidence="12">
    <location>
        <begin position="1"/>
        <end position="22"/>
    </location>
</feature>
<dbReference type="EMBL" id="PJEO01000016">
    <property type="protein sequence ID" value="PKQ45829.1"/>
    <property type="molecule type" value="Genomic_DNA"/>
</dbReference>
<dbReference type="InterPro" id="IPR037066">
    <property type="entry name" value="Plug_dom_sf"/>
</dbReference>
<evidence type="ECO:0000256" key="2">
    <source>
        <dbReference type="ARBA" id="ARBA00022448"/>
    </source>
</evidence>
<dbReference type="SUPFAM" id="SSF56935">
    <property type="entry name" value="Porins"/>
    <property type="match status" value="1"/>
</dbReference>
<evidence type="ECO:0000256" key="12">
    <source>
        <dbReference type="SAM" id="SignalP"/>
    </source>
</evidence>
<keyword evidence="9 10" id="KW-0998">Cell outer membrane</keyword>
<keyword evidence="16" id="KW-1185">Reference proteome</keyword>
<proteinExistence type="inferred from homology"/>
<dbReference type="RefSeq" id="WP_106658857.1">
    <property type="nucleotide sequence ID" value="NZ_PJEO01000016.1"/>
</dbReference>
<feature type="domain" description="TonB-dependent receptor plug" evidence="14">
    <location>
        <begin position="117"/>
        <end position="224"/>
    </location>
</feature>
<keyword evidence="2 10" id="KW-0813">Transport</keyword>
<dbReference type="GO" id="GO:0015344">
    <property type="term" value="F:siderophore uptake transmembrane transporter activity"/>
    <property type="evidence" value="ECO:0007669"/>
    <property type="project" value="TreeGrafter"/>
</dbReference>
<name>A0A2N3HLI7_9FLAO</name>
<evidence type="ECO:0000256" key="1">
    <source>
        <dbReference type="ARBA" id="ARBA00004571"/>
    </source>
</evidence>
<dbReference type="Proteomes" id="UP000233435">
    <property type="component" value="Unassembled WGS sequence"/>
</dbReference>
<gene>
    <name evidence="15" type="ORF">CSW08_05215</name>
</gene>
<dbReference type="SUPFAM" id="SSF49464">
    <property type="entry name" value="Carboxypeptidase regulatory domain-like"/>
    <property type="match status" value="1"/>
</dbReference>
<evidence type="ECO:0000256" key="7">
    <source>
        <dbReference type="ARBA" id="ARBA00023136"/>
    </source>
</evidence>
<dbReference type="InterPro" id="IPR036942">
    <property type="entry name" value="Beta-barrel_TonB_sf"/>
</dbReference>
<dbReference type="InterPro" id="IPR000531">
    <property type="entry name" value="Beta-barrel_TonB"/>
</dbReference>
<evidence type="ECO:0000256" key="10">
    <source>
        <dbReference type="PROSITE-ProRule" id="PRU01360"/>
    </source>
</evidence>
<dbReference type="InterPro" id="IPR039426">
    <property type="entry name" value="TonB-dep_rcpt-like"/>
</dbReference>
<keyword evidence="4 10" id="KW-0812">Transmembrane</keyword>
<evidence type="ECO:0000256" key="11">
    <source>
        <dbReference type="RuleBase" id="RU003357"/>
    </source>
</evidence>
<evidence type="ECO:0000256" key="3">
    <source>
        <dbReference type="ARBA" id="ARBA00022452"/>
    </source>
</evidence>
<organism evidence="15 16">
    <name type="scientific">Confluentibacter flavum</name>
    <dbReference type="NCBI Taxonomy" id="1909700"/>
    <lineage>
        <taxon>Bacteria</taxon>
        <taxon>Pseudomonadati</taxon>
        <taxon>Bacteroidota</taxon>
        <taxon>Flavobacteriia</taxon>
        <taxon>Flavobacteriales</taxon>
        <taxon>Flavobacteriaceae</taxon>
        <taxon>Confluentibacter</taxon>
    </lineage>
</organism>
<dbReference type="OrthoDB" id="1453181at2"/>
<comment type="caution">
    <text evidence="15">The sequence shown here is derived from an EMBL/GenBank/DDBJ whole genome shotgun (WGS) entry which is preliminary data.</text>
</comment>
<keyword evidence="8 15" id="KW-0675">Receptor</keyword>
<evidence type="ECO:0000256" key="8">
    <source>
        <dbReference type="ARBA" id="ARBA00023170"/>
    </source>
</evidence>
<protein>
    <submittedName>
        <fullName evidence="15">TonB-dependent receptor</fullName>
    </submittedName>
</protein>
<dbReference type="PANTHER" id="PTHR30069:SF29">
    <property type="entry name" value="HEMOGLOBIN AND HEMOGLOBIN-HAPTOGLOBIN-BINDING PROTEIN 1-RELATED"/>
    <property type="match status" value="1"/>
</dbReference>
<dbReference type="PANTHER" id="PTHR30069">
    <property type="entry name" value="TONB-DEPENDENT OUTER MEMBRANE RECEPTOR"/>
    <property type="match status" value="1"/>
</dbReference>
<evidence type="ECO:0000256" key="5">
    <source>
        <dbReference type="ARBA" id="ARBA00022729"/>
    </source>
</evidence>
<dbReference type="Pfam" id="PF13715">
    <property type="entry name" value="CarbopepD_reg_2"/>
    <property type="match status" value="1"/>
</dbReference>
<keyword evidence="3 10" id="KW-1134">Transmembrane beta strand</keyword>
<dbReference type="InterPro" id="IPR012910">
    <property type="entry name" value="Plug_dom"/>
</dbReference>
<sequence length="851" mass="93168">MKKTTQFLLMSVALLFTTVIMAQSTLTGIVLEEGTNMPLPGANVIEKGTTNGVVTDFDGNFTIETQSNSGEIVISYVGYSSKTISFTGSSSLGSILLESSQVGLEEIQIIASVAVDRKTPVAVSSIKAEDIELKLGTQEFPEILKSTPGVYATKAGGGYGDGRINLRGFNSENVAVMINGIPVNDMENGQVYWSNWAGLGDVTSQMQVQRGLGAAKIAVPSIGGTINIITKTTDVEEGGNVISSIGNDGYFKYGLTYSTGLMDNGFAATVSAAKTEGDGYVDGTEFTGISYFINVSQEINDAHKLSFSAFGAKQRHGQRQNRQLIESFRNAERGRKFNADWGYKNGQVTFQEDNFYHKPQISLNHYWNLNDNTSINTSAYASFGSGGGGGTAGDYKFGFDATTGQGDYRTGNFGPIDFDKIVDENIASGANGAETYLRASRNDHNWYGVLSTLKTNLSDDLVLLTGLDYRNYKGIHFSEVTDLLGAQYALDDGNVNNPNAALQVGDKRDYYNDGLVGWIGAFGQLEYDVNENFNTFISLAASNTSYKRIDYFQYLDSDPLQETDRYNFFGYSAKGGANYRIDDNHNVFANLGYFEKAPDFDSVFLNFSNDNINADAPNQKISSFELGYGFRGEKLSANLNLYHTRWNDRTETATFQQPNGINAVANILGVNAIHEGVELDFVYKATDELNLTGMLSLGDWRWDSNVTDVDILDEDQNVVETVDLFIKDLHVADAAQTTLALGINYRFSPETRLIIDYNYYDNIYADFDPSDRGTEGAPDAWKMPAYGLFDVAMTHGFSFGSFDATLTARMNNVFDTEYISDAQDGNGSVAETALVYFGFGRTFSIGAKLNF</sequence>
<reference evidence="15 16" key="1">
    <citation type="submission" date="2017-12" db="EMBL/GenBank/DDBJ databases">
        <title>Confluentibacter flavum sp. nov., isolated from the saline lake.</title>
        <authorList>
            <person name="Yu L."/>
        </authorList>
    </citation>
    <scope>NUCLEOTIDE SEQUENCE [LARGE SCALE GENOMIC DNA]</scope>
    <source>
        <strain evidence="15 16">3B</strain>
    </source>
</reference>
<feature type="chain" id="PRO_5014891190" evidence="12">
    <location>
        <begin position="23"/>
        <end position="851"/>
    </location>
</feature>
<evidence type="ECO:0000256" key="9">
    <source>
        <dbReference type="ARBA" id="ARBA00023237"/>
    </source>
</evidence>
<dbReference type="PROSITE" id="PS01156">
    <property type="entry name" value="TONB_DEPENDENT_REC_2"/>
    <property type="match status" value="1"/>
</dbReference>
<dbReference type="AlphaFoldDB" id="A0A2N3HLI7"/>
<feature type="domain" description="TonB-dependent receptor-like beta-barrel" evidence="13">
    <location>
        <begin position="328"/>
        <end position="813"/>
    </location>
</feature>
<comment type="similarity">
    <text evidence="10 11">Belongs to the TonB-dependent receptor family.</text>
</comment>
<evidence type="ECO:0000259" key="14">
    <source>
        <dbReference type="Pfam" id="PF07715"/>
    </source>
</evidence>
<dbReference type="Gene3D" id="2.60.40.1120">
    <property type="entry name" value="Carboxypeptidase-like, regulatory domain"/>
    <property type="match status" value="1"/>
</dbReference>
<dbReference type="Pfam" id="PF00593">
    <property type="entry name" value="TonB_dep_Rec_b-barrel"/>
    <property type="match status" value="1"/>
</dbReference>
<keyword evidence="6 11" id="KW-0798">TonB box</keyword>
<evidence type="ECO:0000313" key="16">
    <source>
        <dbReference type="Proteomes" id="UP000233435"/>
    </source>
</evidence>
<dbReference type="InterPro" id="IPR010917">
    <property type="entry name" value="TonB_rcpt_CS"/>
</dbReference>
<comment type="subcellular location">
    <subcellularLocation>
        <location evidence="1 10">Cell outer membrane</location>
        <topology evidence="1 10">Multi-pass membrane protein</topology>
    </subcellularLocation>
</comment>
<evidence type="ECO:0000259" key="13">
    <source>
        <dbReference type="Pfam" id="PF00593"/>
    </source>
</evidence>
<dbReference type="GO" id="GO:0009279">
    <property type="term" value="C:cell outer membrane"/>
    <property type="evidence" value="ECO:0007669"/>
    <property type="project" value="UniProtKB-SubCell"/>
</dbReference>
<dbReference type="InterPro" id="IPR008969">
    <property type="entry name" value="CarboxyPept-like_regulatory"/>
</dbReference>
<dbReference type="Pfam" id="PF07715">
    <property type="entry name" value="Plug"/>
    <property type="match status" value="1"/>
</dbReference>
<evidence type="ECO:0000313" key="15">
    <source>
        <dbReference type="EMBL" id="PKQ45829.1"/>
    </source>
</evidence>
<evidence type="ECO:0000256" key="6">
    <source>
        <dbReference type="ARBA" id="ARBA00023077"/>
    </source>
</evidence>
<dbReference type="GO" id="GO:0044718">
    <property type="term" value="P:siderophore transmembrane transport"/>
    <property type="evidence" value="ECO:0007669"/>
    <property type="project" value="TreeGrafter"/>
</dbReference>
<dbReference type="Gene3D" id="2.40.170.20">
    <property type="entry name" value="TonB-dependent receptor, beta-barrel domain"/>
    <property type="match status" value="1"/>
</dbReference>
<keyword evidence="7 10" id="KW-0472">Membrane</keyword>
<keyword evidence="5 12" id="KW-0732">Signal</keyword>